<proteinExistence type="predicted"/>
<gene>
    <name evidence="7" type="ORF">SAMN05421783_10926</name>
</gene>
<dbReference type="STRING" id="1058.SAMN05421783_10926"/>
<evidence type="ECO:0000313" key="8">
    <source>
        <dbReference type="Proteomes" id="UP000198816"/>
    </source>
</evidence>
<feature type="transmembrane region" description="Helical" evidence="6">
    <location>
        <begin position="76"/>
        <end position="96"/>
    </location>
</feature>
<feature type="transmembrane region" description="Helical" evidence="6">
    <location>
        <begin position="42"/>
        <end position="64"/>
    </location>
</feature>
<organism evidence="7 8">
    <name type="scientific">Thiocapsa roseopersicina</name>
    <dbReference type="NCBI Taxonomy" id="1058"/>
    <lineage>
        <taxon>Bacteria</taxon>
        <taxon>Pseudomonadati</taxon>
        <taxon>Pseudomonadota</taxon>
        <taxon>Gammaproteobacteria</taxon>
        <taxon>Chromatiales</taxon>
        <taxon>Chromatiaceae</taxon>
        <taxon>Thiocapsa</taxon>
    </lineage>
</organism>
<sequence length="97" mass="10621">MNTVMNTQTAMRPCTRVYLLLVVLTLVTFAVGHFDLLSGSRALVLSLLVLGFALIKGQLIGDFFMGLKGLRGPWRFVILLWLLIPGTLITIAFTLAG</sequence>
<dbReference type="AlphaFoldDB" id="A0A1H2WLV5"/>
<dbReference type="InterPro" id="IPR005171">
    <property type="entry name" value="Cyt_c_oxidase_su4_prok"/>
</dbReference>
<keyword evidence="8" id="KW-1185">Reference proteome</keyword>
<reference evidence="8" key="1">
    <citation type="submission" date="2016-10" db="EMBL/GenBank/DDBJ databases">
        <authorList>
            <person name="Varghese N."/>
            <person name="Submissions S."/>
        </authorList>
    </citation>
    <scope>NUCLEOTIDE SEQUENCE [LARGE SCALE GENOMIC DNA]</scope>
    <source>
        <strain evidence="8">DSM 217</strain>
    </source>
</reference>
<dbReference type="GO" id="GO:0005886">
    <property type="term" value="C:plasma membrane"/>
    <property type="evidence" value="ECO:0007669"/>
    <property type="project" value="UniProtKB-SubCell"/>
</dbReference>
<evidence type="ECO:0000256" key="3">
    <source>
        <dbReference type="ARBA" id="ARBA00022692"/>
    </source>
</evidence>
<keyword evidence="5 6" id="KW-0472">Membrane</keyword>
<evidence type="ECO:0000256" key="4">
    <source>
        <dbReference type="ARBA" id="ARBA00022989"/>
    </source>
</evidence>
<dbReference type="Pfam" id="PF03626">
    <property type="entry name" value="COX4_pro"/>
    <property type="match status" value="1"/>
</dbReference>
<dbReference type="EMBL" id="FNNZ01000009">
    <property type="protein sequence ID" value="SDW81643.1"/>
    <property type="molecule type" value="Genomic_DNA"/>
</dbReference>
<protein>
    <submittedName>
        <fullName evidence="7">Cytochrome C oxidase subunit IV</fullName>
    </submittedName>
</protein>
<keyword evidence="3 6" id="KW-0812">Transmembrane</keyword>
<dbReference type="Proteomes" id="UP000198816">
    <property type="component" value="Unassembled WGS sequence"/>
</dbReference>
<evidence type="ECO:0000256" key="5">
    <source>
        <dbReference type="ARBA" id="ARBA00023136"/>
    </source>
</evidence>
<evidence type="ECO:0000256" key="2">
    <source>
        <dbReference type="ARBA" id="ARBA00022475"/>
    </source>
</evidence>
<keyword evidence="2" id="KW-1003">Cell membrane</keyword>
<evidence type="ECO:0000313" key="7">
    <source>
        <dbReference type="EMBL" id="SDW81643.1"/>
    </source>
</evidence>
<evidence type="ECO:0000256" key="1">
    <source>
        <dbReference type="ARBA" id="ARBA00004651"/>
    </source>
</evidence>
<comment type="subcellular location">
    <subcellularLocation>
        <location evidence="1">Cell membrane</location>
        <topology evidence="1">Multi-pass membrane protein</topology>
    </subcellularLocation>
</comment>
<keyword evidence="4 6" id="KW-1133">Transmembrane helix</keyword>
<accession>A0A1H2WLV5</accession>
<name>A0A1H2WLV5_THIRO</name>
<evidence type="ECO:0000256" key="6">
    <source>
        <dbReference type="SAM" id="Phobius"/>
    </source>
</evidence>